<evidence type="ECO:0000313" key="2">
    <source>
        <dbReference type="EMBL" id="RDZ29165.1"/>
    </source>
</evidence>
<dbReference type="Proteomes" id="UP000264492">
    <property type="component" value="Unassembled WGS sequence"/>
</dbReference>
<keyword evidence="1" id="KW-0732">Signal</keyword>
<dbReference type="EMBL" id="QTSU01000001">
    <property type="protein sequence ID" value="RDZ29165.1"/>
    <property type="molecule type" value="Genomic_DNA"/>
</dbReference>
<feature type="chain" id="PRO_5016671303" evidence="1">
    <location>
        <begin position="27"/>
        <end position="199"/>
    </location>
</feature>
<evidence type="ECO:0000313" key="3">
    <source>
        <dbReference type="Proteomes" id="UP000264492"/>
    </source>
</evidence>
<accession>A0A371K5I0</accession>
<evidence type="ECO:0000256" key="1">
    <source>
        <dbReference type="SAM" id="SignalP"/>
    </source>
</evidence>
<name>A0A371K5I0_9GAMM</name>
<sequence>MEAGGRRSGRGLCALALAAAMPFAVAAPPEPLPVPPDPLPVDVMGPPPAPPAPPANTDVAALGDFELYVFLGVRSHQLYECLRPYMERSGGIGPMAARLQAAGRYPALAEATAGVLGSSHSLVRSARESGQGSPRQAAGLIAALGAYASETPPQGDLRARLLRAKAISIAAVELAGVSEGACTASPALLQAMARVRPEP</sequence>
<protein>
    <submittedName>
        <fullName evidence="2">Uncharacterized protein</fullName>
    </submittedName>
</protein>
<comment type="caution">
    <text evidence="2">The sequence shown here is derived from an EMBL/GenBank/DDBJ whole genome shotgun (WGS) entry which is preliminary data.</text>
</comment>
<organism evidence="2 3">
    <name type="scientific">Lysobacter silvisoli</name>
    <dbReference type="NCBI Taxonomy" id="2293254"/>
    <lineage>
        <taxon>Bacteria</taxon>
        <taxon>Pseudomonadati</taxon>
        <taxon>Pseudomonadota</taxon>
        <taxon>Gammaproteobacteria</taxon>
        <taxon>Lysobacterales</taxon>
        <taxon>Lysobacteraceae</taxon>
        <taxon>Lysobacter</taxon>
    </lineage>
</organism>
<keyword evidence="3" id="KW-1185">Reference proteome</keyword>
<reference evidence="2 3" key="1">
    <citation type="submission" date="2018-08" db="EMBL/GenBank/DDBJ databases">
        <title>Lysobacter sp. zong2l5, whole genome shotgun sequence.</title>
        <authorList>
            <person name="Zhang X."/>
            <person name="Feng G."/>
            <person name="Zhu H."/>
        </authorList>
    </citation>
    <scope>NUCLEOTIDE SEQUENCE [LARGE SCALE GENOMIC DNA]</scope>
    <source>
        <strain evidence="3">zong2l5</strain>
    </source>
</reference>
<dbReference type="AlphaFoldDB" id="A0A371K5I0"/>
<gene>
    <name evidence="2" type="ORF">DX914_08755</name>
</gene>
<proteinExistence type="predicted"/>
<feature type="signal peptide" evidence="1">
    <location>
        <begin position="1"/>
        <end position="26"/>
    </location>
</feature>